<accession>A0A9N9GBJ8</accession>
<dbReference type="Proteomes" id="UP000789405">
    <property type="component" value="Unassembled WGS sequence"/>
</dbReference>
<dbReference type="EMBL" id="CAJVPY010003389">
    <property type="protein sequence ID" value="CAG8590557.1"/>
    <property type="molecule type" value="Genomic_DNA"/>
</dbReference>
<sequence>MTLENTVQYQVSDRSNVNFVQQESQLNTHMRRFTRKNYMNDSKQFKAFYEKNNGKTDRNNNMSSPKQVVRKVSFVQQESQLSKALYKENR</sequence>
<dbReference type="AlphaFoldDB" id="A0A9N9GBJ8"/>
<gene>
    <name evidence="1" type="ORF">DERYTH_LOCUS7140</name>
</gene>
<organism evidence="1 2">
    <name type="scientific">Dentiscutata erythropus</name>
    <dbReference type="NCBI Taxonomy" id="1348616"/>
    <lineage>
        <taxon>Eukaryota</taxon>
        <taxon>Fungi</taxon>
        <taxon>Fungi incertae sedis</taxon>
        <taxon>Mucoromycota</taxon>
        <taxon>Glomeromycotina</taxon>
        <taxon>Glomeromycetes</taxon>
        <taxon>Diversisporales</taxon>
        <taxon>Gigasporaceae</taxon>
        <taxon>Dentiscutata</taxon>
    </lineage>
</organism>
<evidence type="ECO:0000313" key="1">
    <source>
        <dbReference type="EMBL" id="CAG8590557.1"/>
    </source>
</evidence>
<proteinExistence type="predicted"/>
<protein>
    <submittedName>
        <fullName evidence="1">5976_t:CDS:1</fullName>
    </submittedName>
</protein>
<comment type="caution">
    <text evidence="1">The sequence shown here is derived from an EMBL/GenBank/DDBJ whole genome shotgun (WGS) entry which is preliminary data.</text>
</comment>
<keyword evidence="2" id="KW-1185">Reference proteome</keyword>
<name>A0A9N9GBJ8_9GLOM</name>
<evidence type="ECO:0000313" key="2">
    <source>
        <dbReference type="Proteomes" id="UP000789405"/>
    </source>
</evidence>
<reference evidence="1" key="1">
    <citation type="submission" date="2021-06" db="EMBL/GenBank/DDBJ databases">
        <authorList>
            <person name="Kallberg Y."/>
            <person name="Tangrot J."/>
            <person name="Rosling A."/>
        </authorList>
    </citation>
    <scope>NUCLEOTIDE SEQUENCE</scope>
    <source>
        <strain evidence="1">MA453B</strain>
    </source>
</reference>